<dbReference type="EMBL" id="MIYZ01000037">
    <property type="protein sequence ID" value="OIR21691.1"/>
    <property type="molecule type" value="Genomic_DNA"/>
</dbReference>
<dbReference type="AlphaFoldDB" id="A0A1J5TNC7"/>
<feature type="region of interest" description="Disordered" evidence="1">
    <location>
        <begin position="605"/>
        <end position="655"/>
    </location>
</feature>
<sequence length="655" mass="71200">MNLPEWTAQALVASGAVFLLISAYVMGVMVPNGLLAPNDFDADFYFEGDIQTFDLDPDNGTGVFVDNVGNGSYDPTKAKVGGGATLNVVGKPDGDDYTILTQNFSLTQNGIDGDGEWLGTISDTSETPSSLNRKNYEVDGKQGAWTPTNLPETGKTYEFPNPVNSAYTDNFTCADKRTLNDVEVMTCTAQSGDDERMVFTPGEGSDLELLQTTFEGYNSLGAPGVAPMWFSYKSEQIVGAELGGVIDRVYNVTVYMQVPTLVYLEDNFNFTTYYEGRIGNLNTFSFQTNYYNATGLRAGCVIKENSTESHINVLGYLRTFEVKYDDNGTALDVDYGTQSSEGCWDSSDSDDYTQELVNVTYDVNRKNLQYVNGTITYVDGVATNTTEGGDGFNFFSPTCTTISVVSKECWVPAENASWPNAMYGLHMQNYTFIEETDVNGSLAYHFRANESGISGNSGALYNSNVGGLDMDYYEDVWIDPVTGTILNQKYDIQIKVPLPIPGLGGVTLRDIVANYTQESIDEASSSAKRQALAQYYQGYEVSVLTLNGAYTDKTVAGQIEAEQDKVSSYNLGTKTLPSILIGTSIISLAAGFYVYYQNGGAMNSMSGGSTESLEETSSVTEEPEEDNVSDDKEVTESDSDTSVAAVPEDEDSSED</sequence>
<keyword evidence="2" id="KW-0812">Transmembrane</keyword>
<organism evidence="3 4">
    <name type="scientific">Marine Group III euryarchaeote CG-Epi2</name>
    <dbReference type="NCBI Taxonomy" id="1888996"/>
    <lineage>
        <taxon>Archaea</taxon>
        <taxon>Methanobacteriati</taxon>
        <taxon>Thermoplasmatota</taxon>
        <taxon>Thermoplasmata</taxon>
        <taxon>Candidatus Thermoprofundales</taxon>
    </lineage>
</organism>
<evidence type="ECO:0000313" key="3">
    <source>
        <dbReference type="EMBL" id="OIR21691.1"/>
    </source>
</evidence>
<evidence type="ECO:0000256" key="2">
    <source>
        <dbReference type="SAM" id="Phobius"/>
    </source>
</evidence>
<comment type="caution">
    <text evidence="3">The sequence shown here is derived from an EMBL/GenBank/DDBJ whole genome shotgun (WGS) entry which is preliminary data.</text>
</comment>
<evidence type="ECO:0000313" key="4">
    <source>
        <dbReference type="Proteomes" id="UP000183615"/>
    </source>
</evidence>
<feature type="compositionally biased region" description="Low complexity" evidence="1">
    <location>
        <begin position="605"/>
        <end position="620"/>
    </location>
</feature>
<name>A0A1J5TNC7_9ARCH</name>
<evidence type="ECO:0000256" key="1">
    <source>
        <dbReference type="SAM" id="MobiDB-lite"/>
    </source>
</evidence>
<feature type="transmembrane region" description="Helical" evidence="2">
    <location>
        <begin position="576"/>
        <end position="596"/>
    </location>
</feature>
<proteinExistence type="predicted"/>
<evidence type="ECO:0008006" key="5">
    <source>
        <dbReference type="Google" id="ProtNLM"/>
    </source>
</evidence>
<reference evidence="3 4" key="1">
    <citation type="submission" date="2016-08" db="EMBL/GenBank/DDBJ databases">
        <title>New Insights into Marine Group III Euryarchaeota, from dark to light.</title>
        <authorList>
            <person name="Haro-Moreno J.M."/>
            <person name="Rodriguez-Valera F."/>
            <person name="Lopez-Garcia P."/>
            <person name="Moreira D."/>
            <person name="Martin-Cuadrado A.B."/>
        </authorList>
    </citation>
    <scope>NUCLEOTIDE SEQUENCE [LARGE SCALE GENOMIC DNA]</scope>
    <source>
        <strain evidence="3">CG-Epi2</strain>
    </source>
</reference>
<gene>
    <name evidence="3" type="ORF">BET99_05880</name>
</gene>
<dbReference type="Proteomes" id="UP000183615">
    <property type="component" value="Unassembled WGS sequence"/>
</dbReference>
<keyword evidence="2" id="KW-0472">Membrane</keyword>
<accession>A0A1J5TNC7</accession>
<protein>
    <recommendedName>
        <fullName evidence="5">DUF3068 domain-containing protein</fullName>
    </recommendedName>
</protein>
<keyword evidence="2" id="KW-1133">Transmembrane helix</keyword>